<dbReference type="Gene3D" id="3.20.20.70">
    <property type="entry name" value="Aldolase class I"/>
    <property type="match status" value="1"/>
</dbReference>
<evidence type="ECO:0008006" key="6">
    <source>
        <dbReference type="Google" id="ProtNLM"/>
    </source>
</evidence>
<dbReference type="SUPFAM" id="SSF50156">
    <property type="entry name" value="PDZ domain-like"/>
    <property type="match status" value="1"/>
</dbReference>
<evidence type="ECO:0000313" key="5">
    <source>
        <dbReference type="Proteomes" id="UP000186777"/>
    </source>
</evidence>
<dbReference type="InterPro" id="IPR013785">
    <property type="entry name" value="Aldolase_TIM"/>
</dbReference>
<dbReference type="Gene3D" id="2.30.42.10">
    <property type="match status" value="1"/>
</dbReference>
<evidence type="ECO:0000259" key="3">
    <source>
        <dbReference type="Pfam" id="PF19238"/>
    </source>
</evidence>
<dbReference type="STRING" id="626940.BHW43_09375"/>
<feature type="domain" description="Putative radical SAM N-terminal" evidence="3">
    <location>
        <begin position="68"/>
        <end position="214"/>
    </location>
</feature>
<comment type="caution">
    <text evidence="4">The sequence shown here is derived from an EMBL/GenBank/DDBJ whole genome shotgun (WGS) entry which is preliminary data.</text>
</comment>
<evidence type="ECO:0000259" key="1">
    <source>
        <dbReference type="Pfam" id="PF04459"/>
    </source>
</evidence>
<evidence type="ECO:0000259" key="2">
    <source>
        <dbReference type="Pfam" id="PF17820"/>
    </source>
</evidence>
<dbReference type="AlphaFoldDB" id="A0A1Q6R2C8"/>
<dbReference type="Pfam" id="PF04459">
    <property type="entry name" value="DUF512"/>
    <property type="match status" value="1"/>
</dbReference>
<feature type="domain" description="DUF512" evidence="1">
    <location>
        <begin position="219"/>
        <end position="414"/>
    </location>
</feature>
<sequence length="427" mass="48343">MVGLISGVRKNSLAADAGIKAGEKLCSVDGVQVKDIIELSFYTSDYEVDLEIEATDGTRRQVHIEKYPDEDLGLEFDSAVFDRVATCYNNCVFCFVDQMIPGMRPGLYVRDDDYRLSFLYGNFITLTNMKDEDFERIIRTHLTPLYVSVHATDPQVRCQMMHNRFAGQLMERLQLLFDAGIQVHTQIVCCPGYNDGEILAKSFYDLYAQYPNVLTMAVVPVGTTKHREHLTQLATFTKEQAAEVVEQVTAWQERCRKETGKTFIYLGDEFYLLAEKPFPPTEWYDGFPQLENGIGLTANFMLEWDEALAQMQDFHPTEPAVIPVGEGAYRVLEPLMAKLNSQFGSEHRFVPVPNSFFGGKVNVTGLLTGSDILANVQDKKIILPDVVLNNDKLFLDDMSLAQFKERYPGKVEIAKGAKELLHLLLER</sequence>
<dbReference type="Proteomes" id="UP000186777">
    <property type="component" value="Unassembled WGS sequence"/>
</dbReference>
<gene>
    <name evidence="4" type="ORF">BHW43_09375</name>
</gene>
<dbReference type="RefSeq" id="WP_299824238.1">
    <property type="nucleotide sequence ID" value="NZ_JAXXBF010000034.1"/>
</dbReference>
<dbReference type="SUPFAM" id="SSF102114">
    <property type="entry name" value="Radical SAM enzymes"/>
    <property type="match status" value="1"/>
</dbReference>
<accession>A0A1Q6R2C8</accession>
<dbReference type="InterPro" id="IPR007549">
    <property type="entry name" value="DUF512"/>
</dbReference>
<dbReference type="EMBL" id="MNTG01000044">
    <property type="protein sequence ID" value="OLA36513.1"/>
    <property type="molecule type" value="Genomic_DNA"/>
</dbReference>
<organism evidence="4 5">
    <name type="scientific">Phascolarctobacterium succinatutens</name>
    <dbReference type="NCBI Taxonomy" id="626940"/>
    <lineage>
        <taxon>Bacteria</taxon>
        <taxon>Bacillati</taxon>
        <taxon>Bacillota</taxon>
        <taxon>Negativicutes</taxon>
        <taxon>Acidaminococcales</taxon>
        <taxon>Acidaminococcaceae</taxon>
        <taxon>Phascolarctobacterium</taxon>
    </lineage>
</organism>
<feature type="domain" description="PDZ" evidence="2">
    <location>
        <begin position="5"/>
        <end position="44"/>
    </location>
</feature>
<dbReference type="Pfam" id="PF19238">
    <property type="entry name" value="Radical_SAM_2"/>
    <property type="match status" value="1"/>
</dbReference>
<evidence type="ECO:0000313" key="4">
    <source>
        <dbReference type="EMBL" id="OLA36513.1"/>
    </source>
</evidence>
<dbReference type="InterPro" id="IPR036034">
    <property type="entry name" value="PDZ_sf"/>
</dbReference>
<dbReference type="InterPro" id="IPR041489">
    <property type="entry name" value="PDZ_6"/>
</dbReference>
<dbReference type="InterPro" id="IPR045375">
    <property type="entry name" value="Put_radical_SAM-like_N"/>
</dbReference>
<name>A0A1Q6R2C8_9FIRM</name>
<proteinExistence type="predicted"/>
<dbReference type="InterPro" id="IPR058240">
    <property type="entry name" value="rSAM_sf"/>
</dbReference>
<reference evidence="4 5" key="1">
    <citation type="journal article" date="2016" name="Nat. Biotechnol.">
        <title>Measurement of bacterial replication rates in microbial communities.</title>
        <authorList>
            <person name="Brown C.T."/>
            <person name="Olm M.R."/>
            <person name="Thomas B.C."/>
            <person name="Banfield J.F."/>
        </authorList>
    </citation>
    <scope>NUCLEOTIDE SEQUENCE [LARGE SCALE GENOMIC DNA]</scope>
    <source>
        <strain evidence="4">46_33</strain>
    </source>
</reference>
<protein>
    <recommendedName>
        <fullName evidence="6">DUF512 domain-containing protein</fullName>
    </recommendedName>
</protein>
<dbReference type="Pfam" id="PF17820">
    <property type="entry name" value="PDZ_6"/>
    <property type="match status" value="1"/>
</dbReference>